<dbReference type="EMBL" id="QWDC01000004">
    <property type="protein sequence ID" value="RFZ90326.1"/>
    <property type="molecule type" value="Genomic_DNA"/>
</dbReference>
<dbReference type="InterPro" id="IPR041492">
    <property type="entry name" value="HAD_2"/>
</dbReference>
<dbReference type="SUPFAM" id="SSF56784">
    <property type="entry name" value="HAD-like"/>
    <property type="match status" value="1"/>
</dbReference>
<dbReference type="AlphaFoldDB" id="A0A372NN06"/>
<evidence type="ECO:0000256" key="3">
    <source>
        <dbReference type="ARBA" id="ARBA00022723"/>
    </source>
</evidence>
<dbReference type="Pfam" id="PF13419">
    <property type="entry name" value="HAD_2"/>
    <property type="match status" value="1"/>
</dbReference>
<dbReference type="RefSeq" id="WP_117393740.1">
    <property type="nucleotide sequence ID" value="NZ_QWDC01000004.1"/>
</dbReference>
<dbReference type="NCBIfam" id="TIGR01549">
    <property type="entry name" value="HAD-SF-IA-v1"/>
    <property type="match status" value="1"/>
</dbReference>
<dbReference type="CDD" id="cd07505">
    <property type="entry name" value="HAD_BPGM-like"/>
    <property type="match status" value="1"/>
</dbReference>
<dbReference type="Gene3D" id="3.40.50.1000">
    <property type="entry name" value="HAD superfamily/HAD-like"/>
    <property type="match status" value="1"/>
</dbReference>
<dbReference type="SFLD" id="SFLDG01135">
    <property type="entry name" value="C1.5.6:_HAD__Beta-PGM__Phospha"/>
    <property type="match status" value="1"/>
</dbReference>
<dbReference type="GO" id="GO:0003824">
    <property type="term" value="F:catalytic activity"/>
    <property type="evidence" value="ECO:0007669"/>
    <property type="project" value="UniProtKB-ARBA"/>
</dbReference>
<dbReference type="InterPro" id="IPR023198">
    <property type="entry name" value="PGP-like_dom2"/>
</dbReference>
<keyword evidence="4" id="KW-0460">Magnesium</keyword>
<evidence type="ECO:0000313" key="6">
    <source>
        <dbReference type="EMBL" id="RFZ90326.1"/>
    </source>
</evidence>
<evidence type="ECO:0000256" key="4">
    <source>
        <dbReference type="ARBA" id="ARBA00022842"/>
    </source>
</evidence>
<evidence type="ECO:0000256" key="2">
    <source>
        <dbReference type="ARBA" id="ARBA00006171"/>
    </source>
</evidence>
<comment type="caution">
    <text evidence="6">The sequence shown here is derived from an EMBL/GenBank/DDBJ whole genome shotgun (WGS) entry which is preliminary data.</text>
</comment>
<accession>A0A372NN06</accession>
<dbReference type="SFLD" id="SFLDG01129">
    <property type="entry name" value="C1.5:_HAD__Beta-PGM__Phosphata"/>
    <property type="match status" value="1"/>
</dbReference>
<dbReference type="SFLD" id="SFLDS00003">
    <property type="entry name" value="Haloacid_Dehalogenase"/>
    <property type="match status" value="1"/>
</dbReference>
<proteinExistence type="inferred from homology"/>
<dbReference type="InterPro" id="IPR006439">
    <property type="entry name" value="HAD-SF_hydro_IA"/>
</dbReference>
<keyword evidence="3" id="KW-0479">Metal-binding</keyword>
<keyword evidence="7" id="KW-1185">Reference proteome</keyword>
<protein>
    <submittedName>
        <fullName evidence="6">HAD family phosphatase</fullName>
    </submittedName>
</protein>
<sequence>MNTNLPYLAAIFDMDGTIINNTPYHFLAWQQLFKLHNLPHLQKETYLQQISGVPIINTVRQFFGGDMDEKQLADEKQRLYQEAFKPYLQPINGLENFLAELKDAGVKIALATSSNQPDIDFIFNSIPIGQYFDVLITGNMVSQPKPSPQIFLKAAEQLGVQPDKCVVFEDSLMGLQAGRNAGMKVAGITTSHKADVIDGLADIVFDDYSELSLQKLAGLVS</sequence>
<name>A0A372NN06_9SPHI</name>
<evidence type="ECO:0000256" key="1">
    <source>
        <dbReference type="ARBA" id="ARBA00001946"/>
    </source>
</evidence>
<dbReference type="NCBIfam" id="TIGR01509">
    <property type="entry name" value="HAD-SF-IA-v3"/>
    <property type="match status" value="1"/>
</dbReference>
<comment type="similarity">
    <text evidence="2">Belongs to the HAD-like hydrolase superfamily. CbbY/CbbZ/Gph/YieH family.</text>
</comment>
<dbReference type="PANTHER" id="PTHR46193">
    <property type="entry name" value="6-PHOSPHOGLUCONATE PHOSPHATASE"/>
    <property type="match status" value="1"/>
</dbReference>
<dbReference type="OrthoDB" id="9797743at2"/>
<dbReference type="Proteomes" id="UP000264217">
    <property type="component" value="Unassembled WGS sequence"/>
</dbReference>
<reference evidence="6 7" key="1">
    <citation type="submission" date="2018-08" db="EMBL/GenBank/DDBJ databases">
        <title>Mucilaginibacter sp. MYSH2.</title>
        <authorList>
            <person name="Seo T."/>
        </authorList>
    </citation>
    <scope>NUCLEOTIDE SEQUENCE [LARGE SCALE GENOMIC DNA]</scope>
    <source>
        <strain evidence="6 7">MYSH2</strain>
    </source>
</reference>
<evidence type="ECO:0000313" key="7">
    <source>
        <dbReference type="Proteomes" id="UP000264217"/>
    </source>
</evidence>
<keyword evidence="5" id="KW-0119">Carbohydrate metabolism</keyword>
<dbReference type="GO" id="GO:0046872">
    <property type="term" value="F:metal ion binding"/>
    <property type="evidence" value="ECO:0007669"/>
    <property type="project" value="UniProtKB-KW"/>
</dbReference>
<evidence type="ECO:0000256" key="5">
    <source>
        <dbReference type="ARBA" id="ARBA00023277"/>
    </source>
</evidence>
<gene>
    <name evidence="6" type="ORF">D0C36_21255</name>
</gene>
<dbReference type="InterPro" id="IPR036412">
    <property type="entry name" value="HAD-like_sf"/>
</dbReference>
<dbReference type="PANTHER" id="PTHR46193:SF18">
    <property type="entry name" value="HEXITOL PHOSPHATASE B"/>
    <property type="match status" value="1"/>
</dbReference>
<organism evidence="6 7">
    <name type="scientific">Mucilaginibacter conchicola</name>
    <dbReference type="NCBI Taxonomy" id="2303333"/>
    <lineage>
        <taxon>Bacteria</taxon>
        <taxon>Pseudomonadati</taxon>
        <taxon>Bacteroidota</taxon>
        <taxon>Sphingobacteriia</taxon>
        <taxon>Sphingobacteriales</taxon>
        <taxon>Sphingobacteriaceae</taxon>
        <taxon>Mucilaginibacter</taxon>
    </lineage>
</organism>
<dbReference type="Gene3D" id="1.10.150.240">
    <property type="entry name" value="Putative phosphatase, domain 2"/>
    <property type="match status" value="1"/>
</dbReference>
<dbReference type="InterPro" id="IPR051600">
    <property type="entry name" value="Beta-PGM-like"/>
</dbReference>
<dbReference type="InterPro" id="IPR023214">
    <property type="entry name" value="HAD_sf"/>
</dbReference>
<comment type="cofactor">
    <cofactor evidence="1">
        <name>Mg(2+)</name>
        <dbReference type="ChEBI" id="CHEBI:18420"/>
    </cofactor>
</comment>